<accession>A0A397YH21</accession>
<dbReference type="Gene3D" id="3.30.420.10">
    <property type="entry name" value="Ribonuclease H-like superfamily/Ribonuclease H"/>
    <property type="match status" value="1"/>
</dbReference>
<dbReference type="InterPro" id="IPR044730">
    <property type="entry name" value="RNase_H-like_dom_plant"/>
</dbReference>
<dbReference type="PANTHER" id="PTHR47074">
    <property type="entry name" value="BNAC02G40300D PROTEIN"/>
    <property type="match status" value="1"/>
</dbReference>
<dbReference type="CDD" id="cd06222">
    <property type="entry name" value="RNase_H_like"/>
    <property type="match status" value="1"/>
</dbReference>
<dbReference type="InterPro" id="IPR036397">
    <property type="entry name" value="RNaseH_sf"/>
</dbReference>
<feature type="domain" description="RNase H type-1" evidence="1">
    <location>
        <begin position="62"/>
        <end position="181"/>
    </location>
</feature>
<dbReference type="GO" id="GO:0003676">
    <property type="term" value="F:nucleic acid binding"/>
    <property type="evidence" value="ECO:0007669"/>
    <property type="project" value="InterPro"/>
</dbReference>
<evidence type="ECO:0000259" key="1">
    <source>
        <dbReference type="Pfam" id="PF13456"/>
    </source>
</evidence>
<dbReference type="Proteomes" id="UP000264353">
    <property type="component" value="Chromosome A8"/>
</dbReference>
<dbReference type="InterPro" id="IPR052929">
    <property type="entry name" value="RNase_H-like_EbsB-rel"/>
</dbReference>
<sequence length="193" mass="21015">ARNRLLFEDYHMKEGEVVSTAISEARKWQAAQSLKTQGPKHNLSGKALISSRRSFLGPVCFVDASWQATTHIGGMGWIFKDTESGRPVTNTTNRSHVASALMAEALAVKAAISDAALRNFMSMSVCSDSKVLMDCINSRSRCLEVQSVLNDISALSASFESISFHFVSRSLNVEADSLAKRSLLDFVSQPIVG</sequence>
<dbReference type="Pfam" id="PF13456">
    <property type="entry name" value="RVT_3"/>
    <property type="match status" value="1"/>
</dbReference>
<organism evidence="2 3">
    <name type="scientific">Brassica campestris</name>
    <name type="common">Field mustard</name>
    <dbReference type="NCBI Taxonomy" id="3711"/>
    <lineage>
        <taxon>Eukaryota</taxon>
        <taxon>Viridiplantae</taxon>
        <taxon>Streptophyta</taxon>
        <taxon>Embryophyta</taxon>
        <taxon>Tracheophyta</taxon>
        <taxon>Spermatophyta</taxon>
        <taxon>Magnoliopsida</taxon>
        <taxon>eudicotyledons</taxon>
        <taxon>Gunneridae</taxon>
        <taxon>Pentapetalae</taxon>
        <taxon>rosids</taxon>
        <taxon>malvids</taxon>
        <taxon>Brassicales</taxon>
        <taxon>Brassicaceae</taxon>
        <taxon>Brassiceae</taxon>
        <taxon>Brassica</taxon>
    </lineage>
</organism>
<dbReference type="GO" id="GO:0004523">
    <property type="term" value="F:RNA-DNA hybrid ribonuclease activity"/>
    <property type="evidence" value="ECO:0007669"/>
    <property type="project" value="InterPro"/>
</dbReference>
<name>A0A397YH21_BRACM</name>
<evidence type="ECO:0000313" key="2">
    <source>
        <dbReference type="EMBL" id="RID52128.1"/>
    </source>
</evidence>
<dbReference type="InterPro" id="IPR012337">
    <property type="entry name" value="RNaseH-like_sf"/>
</dbReference>
<dbReference type="EMBL" id="CM010635">
    <property type="protein sequence ID" value="RID52128.1"/>
    <property type="molecule type" value="Genomic_DNA"/>
</dbReference>
<dbReference type="SUPFAM" id="SSF53098">
    <property type="entry name" value="Ribonuclease H-like"/>
    <property type="match status" value="1"/>
</dbReference>
<reference evidence="2 3" key="1">
    <citation type="submission" date="2018-06" db="EMBL/GenBank/DDBJ databases">
        <title>WGS assembly of Brassica rapa FPsc.</title>
        <authorList>
            <person name="Bowman J."/>
            <person name="Kohchi T."/>
            <person name="Yamato K."/>
            <person name="Jenkins J."/>
            <person name="Shu S."/>
            <person name="Ishizaki K."/>
            <person name="Yamaoka S."/>
            <person name="Nishihama R."/>
            <person name="Nakamura Y."/>
            <person name="Berger F."/>
            <person name="Adam C."/>
            <person name="Aki S."/>
            <person name="Althoff F."/>
            <person name="Araki T."/>
            <person name="Arteaga-Vazquez M."/>
            <person name="Balasubrmanian S."/>
            <person name="Bauer D."/>
            <person name="Boehm C."/>
            <person name="Briginshaw L."/>
            <person name="Caballero-Perez J."/>
            <person name="Catarino B."/>
            <person name="Chen F."/>
            <person name="Chiyoda S."/>
            <person name="Chovatia M."/>
            <person name="Davies K."/>
            <person name="Delmans M."/>
            <person name="Demura T."/>
            <person name="Dierschke T."/>
            <person name="Dolan L."/>
            <person name="Dorantes-Acosta A."/>
            <person name="Eklund D."/>
            <person name="Florent S."/>
            <person name="Flores-Sandoval E."/>
            <person name="Fujiyama A."/>
            <person name="Fukuzawa H."/>
            <person name="Galik B."/>
            <person name="Grimanelli D."/>
            <person name="Grimwood J."/>
            <person name="Grossniklaus U."/>
            <person name="Hamada T."/>
            <person name="Haseloff J."/>
            <person name="Hetherington A."/>
            <person name="Higo A."/>
            <person name="Hirakawa Y."/>
            <person name="Hundley H."/>
            <person name="Ikeda Y."/>
            <person name="Inoue K."/>
            <person name="Inoue S."/>
            <person name="Ishida S."/>
            <person name="Jia Q."/>
            <person name="Kakita M."/>
            <person name="Kanazawa T."/>
            <person name="Kawai Y."/>
            <person name="Kawashima T."/>
            <person name="Kennedy M."/>
            <person name="Kinose K."/>
            <person name="Kinoshita T."/>
            <person name="Kohara Y."/>
            <person name="Koide E."/>
            <person name="Komatsu K."/>
            <person name="Kopischke S."/>
            <person name="Kubo M."/>
            <person name="Kyozuka J."/>
            <person name="Lagercrantz U."/>
            <person name="Lin S."/>
            <person name="Lindquist E."/>
            <person name="Lipzen A."/>
            <person name="Lu C."/>
            <person name="Luna E."/>
            <person name="Martienssen R."/>
            <person name="Minamino N."/>
            <person name="Mizutani M."/>
            <person name="Mizutani M."/>
            <person name="Mochizuki N."/>
            <person name="Monte I."/>
            <person name="Mosher R."/>
            <person name="Nagasaki H."/>
            <person name="Nakagami H."/>
            <person name="Naramoto S."/>
            <person name="Nishitani K."/>
            <person name="Ohtani M."/>
            <person name="Okamoto T."/>
            <person name="Okumura M."/>
            <person name="Phillips J."/>
            <person name="Pollak B."/>
            <person name="Reinders A."/>
            <person name="Roevekamp M."/>
            <person name="Sano R."/>
            <person name="Sawa S."/>
            <person name="Schmid M."/>
            <person name="Shirakawa M."/>
            <person name="Solano R."/>
            <person name="Spunde A."/>
            <person name="Suetsugu N."/>
            <person name="Sugano S."/>
            <person name="Sugiyama A."/>
            <person name="Sun R."/>
            <person name="Suzuki Y."/>
            <person name="Takenaka M."/>
            <person name="Takezawa D."/>
            <person name="Tomogane H."/>
            <person name="Tsuzuki M."/>
            <person name="Ueda T."/>
            <person name="Umeda M."/>
            <person name="Ward J."/>
            <person name="Watanabe Y."/>
            <person name="Yazaki K."/>
            <person name="Yokoyama R."/>
            <person name="Yoshitake Y."/>
            <person name="Yotsui I."/>
            <person name="Zachgo S."/>
            <person name="Schmutz J."/>
        </authorList>
    </citation>
    <scope>NUCLEOTIDE SEQUENCE [LARGE SCALE GENOMIC DNA]</scope>
    <source>
        <strain evidence="3">cv. B-3</strain>
    </source>
</reference>
<proteinExistence type="predicted"/>
<dbReference type="PANTHER" id="PTHR47074:SF11">
    <property type="entry name" value="REVERSE TRANSCRIPTASE-LIKE PROTEIN"/>
    <property type="match status" value="1"/>
</dbReference>
<dbReference type="AlphaFoldDB" id="A0A397YH21"/>
<feature type="non-terminal residue" evidence="2">
    <location>
        <position position="1"/>
    </location>
</feature>
<gene>
    <name evidence="2" type="ORF">BRARA_H02749</name>
</gene>
<dbReference type="InterPro" id="IPR002156">
    <property type="entry name" value="RNaseH_domain"/>
</dbReference>
<evidence type="ECO:0000313" key="3">
    <source>
        <dbReference type="Proteomes" id="UP000264353"/>
    </source>
</evidence>
<protein>
    <recommendedName>
        <fullName evidence="1">RNase H type-1 domain-containing protein</fullName>
    </recommendedName>
</protein>